<dbReference type="InterPro" id="IPR008628">
    <property type="entry name" value="GPP34-like"/>
</dbReference>
<keyword evidence="4" id="KW-0472">Membrane</keyword>
<dbReference type="Pfam" id="PF05719">
    <property type="entry name" value="GPP34"/>
    <property type="match status" value="1"/>
</dbReference>
<evidence type="ECO:0008006" key="6">
    <source>
        <dbReference type="Google" id="ProtNLM"/>
    </source>
</evidence>
<dbReference type="InterPro" id="IPR038261">
    <property type="entry name" value="GPP34-like_sf"/>
</dbReference>
<evidence type="ECO:0000256" key="4">
    <source>
        <dbReference type="ARBA" id="ARBA00023136"/>
    </source>
</evidence>
<evidence type="ECO:0000256" key="1">
    <source>
        <dbReference type="ARBA" id="ARBA00004255"/>
    </source>
</evidence>
<comment type="caution">
    <text evidence="5">The sequence shown here is derived from an EMBL/GenBank/DDBJ whole genome shotgun (WGS) entry which is preliminary data.</text>
</comment>
<comment type="subcellular location">
    <subcellularLocation>
        <location evidence="1">Golgi apparatus membrane</location>
        <topology evidence="1">Peripheral membrane protein</topology>
        <orientation evidence="1">Cytoplasmic side</orientation>
    </subcellularLocation>
</comment>
<gene>
    <name evidence="5" type="ORF">Aca07nite_50470</name>
</gene>
<evidence type="ECO:0000256" key="3">
    <source>
        <dbReference type="ARBA" id="ARBA00023121"/>
    </source>
</evidence>
<evidence type="ECO:0000313" key="5">
    <source>
        <dbReference type="EMBL" id="GID47772.1"/>
    </source>
</evidence>
<dbReference type="RefSeq" id="WP_204297891.1">
    <property type="nucleotide sequence ID" value="NZ_BAAAGQ010000023.1"/>
</dbReference>
<proteinExistence type="predicted"/>
<reference evidence="5" key="1">
    <citation type="submission" date="2021-01" db="EMBL/GenBank/DDBJ databases">
        <title>Whole genome shotgun sequence of Actinoplanes capillaceus NBRC 16408.</title>
        <authorList>
            <person name="Komaki H."/>
            <person name="Tamura T."/>
        </authorList>
    </citation>
    <scope>NUCLEOTIDE SEQUENCE [LARGE SCALE GENOMIC DNA]</scope>
    <source>
        <strain evidence="5">NBRC 16408</strain>
    </source>
</reference>
<name>A0ABQ3WNI0_9ACTN</name>
<accession>A0ABQ3WNI0</accession>
<keyword evidence="2" id="KW-0333">Golgi apparatus</keyword>
<dbReference type="EMBL" id="BOMF01000096">
    <property type="protein sequence ID" value="GID47772.1"/>
    <property type="molecule type" value="Genomic_DNA"/>
</dbReference>
<sequence length="208" mass="22395">MAVPGSLPQRVYVLAYDPGKGRIRFTTQLGAMLRAAALADLYASGHLTDENGRAVVAGGHRPSADPFLESVRAEIAAAKPRKWQHWVGRHQGAATRTVRQQLGDGGWARLQPYRILGMFPATRVTLRDPRVRKEILGRVGNALKKPIGRVDAADAALVAVIAAGDLGLVLDRRTRRTHKRRIHELTELSGPVAPALKKSVEAANSGGG</sequence>
<organism evidence="5">
    <name type="scientific">Actinoplanes campanulatus</name>
    <dbReference type="NCBI Taxonomy" id="113559"/>
    <lineage>
        <taxon>Bacteria</taxon>
        <taxon>Bacillati</taxon>
        <taxon>Actinomycetota</taxon>
        <taxon>Actinomycetes</taxon>
        <taxon>Micromonosporales</taxon>
        <taxon>Micromonosporaceae</taxon>
        <taxon>Actinoplanes</taxon>
    </lineage>
</organism>
<protein>
    <recommendedName>
        <fullName evidence="6">Golgi phosphoprotein 3 (GPP34)</fullName>
    </recommendedName>
</protein>
<keyword evidence="3" id="KW-0446">Lipid-binding</keyword>
<evidence type="ECO:0000256" key="2">
    <source>
        <dbReference type="ARBA" id="ARBA00023034"/>
    </source>
</evidence>
<dbReference type="Gene3D" id="1.10.3630.10">
    <property type="entry name" value="yeast vps74-n-term truncation variant domain like"/>
    <property type="match status" value="1"/>
</dbReference>